<evidence type="ECO:0000256" key="2">
    <source>
        <dbReference type="ARBA" id="ARBA00022553"/>
    </source>
</evidence>
<dbReference type="InterPro" id="IPR002017">
    <property type="entry name" value="Spectrin_repeat"/>
</dbReference>
<evidence type="ECO:0000256" key="4">
    <source>
        <dbReference type="ARBA" id="ARBA00023136"/>
    </source>
</evidence>
<sequence length="1117" mass="129891">MQVEDRQIRLDQALEFQQKYQDALQNISSWLDLAEQKLFNPEGDRDSQDRVRENEALQREIRSLQSEISAMGRSSQDLLASASLESQELIRHSLANLNDRVRLLESQAQVQGDKLRQADRQLRQYKSDVESLQTKLNEIKMSLSAPNPSVPLDQLIFDVQKIDAQLKKCEGQIDELRKISDELSDVVPQMVSPGEVKSLQNTVSDLKQKVMDKKADLLQSVSVKEQYEKMLQDYAEFLETASEKLKVESISVRDLEHLKQMLAAHKDFFSDLEVHRAMLDNLAAQTNQAARQKHIAQHTRLNNLTYVILDKASLHGQKLERLVRQWIELADRHRQLQSFLDDVEQQIPRPVASNEAVVTIQEKINTYRRLQRELNEERPILFQVVDKGKQLLHSLNCPILETEVTELADRFVDLNSGISQELKRSETLGDQLQSFETEATVLMTWLSTAKAKLSGIKHLSDQDQQSIATIRNKVDKLLEFRKEFDEQTVLKNKLLGTGRQLYQNKNYNTAGIQDRMGWVEQQWDLLQGDVTKAEEVLHQAQMDLMPSRQALNELGTWLDIMEIAVRDEKAKPVKNLADIDVVLKKFKDFKIELQSKQLTVDFVNQSVLQSPEADISTPVTSDQTDFAERLGHLNKRWQGLDHDVKQTLKNLETLHNKWQEYERALGRVQEWFIEQEDKVARYHLIGHEVSVKQTIRDCKALQEALKSKEEEIDSVRKLGERLVDLSYNSPNCQESIQASLDRLNQQWRHLASKVQELQNVLDDFLSQWNSYHAELQSTNQILSEVEYSLSRYNKVGADLTTLTMQVDKLKSLNDEMQRGSAGFERFVKLGTQLNQVCEAPVRQEIQNTLTDVQARWRRMSAELRDRHKRFQQCHQQWQQYEEEYIRARIWLENKEQHFNELAAYKDDTRRREDCLKHSKILMKDLDNFTSTLSQLYQLSDAVTKNMDSSSIVTITSRQTGLEQRVLTLRQALAKQIQTLQGDLSQKQRFKDLYSAMTIFLTNVERTLGDEELSKSTDPQTLRNRYDELKNLMQQFNNQMVQLDALNDLGYRMALSEETSKDLRDLNHKWQDLYAETKERNKTLQGLLLVQQDFSEKCDTWMTFLAQTESDLANRDSR</sequence>
<feature type="coiled-coil region" evidence="6">
    <location>
        <begin position="115"/>
        <end position="244"/>
    </location>
</feature>
<dbReference type="PANTHER" id="PTHR14514:SF2">
    <property type="entry name" value="A-KINASE ANCHOR PROTEIN 6"/>
    <property type="match status" value="1"/>
</dbReference>
<evidence type="ECO:0000256" key="5">
    <source>
        <dbReference type="ARBA" id="ARBA00023242"/>
    </source>
</evidence>
<proteinExistence type="predicted"/>
<dbReference type="CDD" id="cd00176">
    <property type="entry name" value="SPEC"/>
    <property type="match status" value="1"/>
</dbReference>
<dbReference type="Pfam" id="PF00435">
    <property type="entry name" value="Spectrin"/>
    <property type="match status" value="5"/>
</dbReference>
<dbReference type="AlphaFoldDB" id="A0AA88XQ48"/>
<keyword evidence="3" id="KW-0677">Repeat</keyword>
<evidence type="ECO:0000256" key="1">
    <source>
        <dbReference type="ARBA" id="ARBA00004126"/>
    </source>
</evidence>
<evidence type="ECO:0000256" key="3">
    <source>
        <dbReference type="ARBA" id="ARBA00022737"/>
    </source>
</evidence>
<dbReference type="SMART" id="SM00150">
    <property type="entry name" value="SPEC"/>
    <property type="match status" value="9"/>
</dbReference>
<feature type="coiled-coil region" evidence="6">
    <location>
        <begin position="691"/>
        <end position="760"/>
    </location>
</feature>
<feature type="coiled-coil region" evidence="6">
    <location>
        <begin position="47"/>
        <end position="74"/>
    </location>
</feature>
<keyword evidence="6" id="KW-0175">Coiled coil</keyword>
<keyword evidence="2" id="KW-0597">Phosphoprotein</keyword>
<accession>A0AA88XQ48</accession>
<dbReference type="GO" id="GO:0031965">
    <property type="term" value="C:nuclear membrane"/>
    <property type="evidence" value="ECO:0007669"/>
    <property type="project" value="UniProtKB-SubCell"/>
</dbReference>
<gene>
    <name evidence="7" type="ORF">FSP39_009684</name>
</gene>
<comment type="subcellular location">
    <subcellularLocation>
        <location evidence="1">Nucleus membrane</location>
    </subcellularLocation>
</comment>
<dbReference type="SUPFAM" id="SSF46966">
    <property type="entry name" value="Spectrin repeat"/>
    <property type="match status" value="9"/>
</dbReference>
<organism evidence="7 8">
    <name type="scientific">Pinctada imbricata</name>
    <name type="common">Atlantic pearl-oyster</name>
    <name type="synonym">Pinctada martensii</name>
    <dbReference type="NCBI Taxonomy" id="66713"/>
    <lineage>
        <taxon>Eukaryota</taxon>
        <taxon>Metazoa</taxon>
        <taxon>Spiralia</taxon>
        <taxon>Lophotrochozoa</taxon>
        <taxon>Mollusca</taxon>
        <taxon>Bivalvia</taxon>
        <taxon>Autobranchia</taxon>
        <taxon>Pteriomorphia</taxon>
        <taxon>Pterioida</taxon>
        <taxon>Pterioidea</taxon>
        <taxon>Pteriidae</taxon>
        <taxon>Pinctada</taxon>
    </lineage>
</organism>
<evidence type="ECO:0000256" key="6">
    <source>
        <dbReference type="SAM" id="Coils"/>
    </source>
</evidence>
<dbReference type="PANTHER" id="PTHR14514">
    <property type="entry name" value="PKA ANCHORING PROTEIN"/>
    <property type="match status" value="1"/>
</dbReference>
<keyword evidence="4" id="KW-0472">Membrane</keyword>
<dbReference type="Proteomes" id="UP001186944">
    <property type="component" value="Unassembled WGS sequence"/>
</dbReference>
<keyword evidence="8" id="KW-1185">Reference proteome</keyword>
<dbReference type="Gene3D" id="1.20.58.60">
    <property type="match status" value="9"/>
</dbReference>
<evidence type="ECO:0008006" key="9">
    <source>
        <dbReference type="Google" id="ProtNLM"/>
    </source>
</evidence>
<reference evidence="7" key="1">
    <citation type="submission" date="2019-08" db="EMBL/GenBank/DDBJ databases">
        <title>The improved chromosome-level genome for the pearl oyster Pinctada fucata martensii using PacBio sequencing and Hi-C.</title>
        <authorList>
            <person name="Zheng Z."/>
        </authorList>
    </citation>
    <scope>NUCLEOTIDE SEQUENCE</scope>
    <source>
        <strain evidence="7">ZZ-2019</strain>
        <tissue evidence="7">Adductor muscle</tissue>
    </source>
</reference>
<evidence type="ECO:0000313" key="8">
    <source>
        <dbReference type="Proteomes" id="UP001186944"/>
    </source>
</evidence>
<name>A0AA88XQ48_PINIB</name>
<dbReference type="InterPro" id="IPR018159">
    <property type="entry name" value="Spectrin/alpha-actinin"/>
</dbReference>
<dbReference type="EMBL" id="VSWD01000010">
    <property type="protein sequence ID" value="KAK3090167.1"/>
    <property type="molecule type" value="Genomic_DNA"/>
</dbReference>
<evidence type="ECO:0000313" key="7">
    <source>
        <dbReference type="EMBL" id="KAK3090167.1"/>
    </source>
</evidence>
<protein>
    <recommendedName>
        <fullName evidence="9">Nesprin-1</fullName>
    </recommendedName>
</protein>
<comment type="caution">
    <text evidence="7">The sequence shown here is derived from an EMBL/GenBank/DDBJ whole genome shotgun (WGS) entry which is preliminary data.</text>
</comment>
<keyword evidence="5" id="KW-0539">Nucleus</keyword>